<dbReference type="EMBL" id="CP070506">
    <property type="protein sequence ID" value="QSB37696.1"/>
    <property type="molecule type" value="Genomic_DNA"/>
</dbReference>
<sequence length="205" mass="23752">MSWFELRAADLDYRNLMGSWRYGELTPYGWLGFSFSDIPWFFYALFFGFSLFCAKLLYARASMSEDRIAGYCRVAIVLFSVLFLYGCYLVGLLWDTPFVSVPGQVREGVFGDSFGTLNALFSGLAFSGVLITLLFQRKDLSETRSQIARQQIESQFYNMLNQQQEIVRNLDLQKIDTDEVFARGRDCFREWAAMLDEIHKNCVKK</sequence>
<accession>A0ABX7JQP5</accession>
<reference evidence="2 3" key="1">
    <citation type="submission" date="2021-02" db="EMBL/GenBank/DDBJ databases">
        <title>Genomic and phenotypic characterization of Pseudomonas hygromyciniae, a novel bacterial species discovered from a commercially purchased antibiotic vial.</title>
        <authorList>
            <person name="Turner T.L."/>
            <person name="Mitra S.D."/>
            <person name="Kochan T.J."/>
            <person name="Pincus N.B."/>
            <person name="Lebrun-Corbin M."/>
            <person name="Cheung B."/>
            <person name="Gatesy S.W."/>
            <person name="Afzal T."/>
            <person name="Ozer E.A."/>
            <person name="Hauser A.R."/>
        </authorList>
    </citation>
    <scope>NUCLEOTIDE SEQUENCE [LARGE SCALE GENOMIC DNA]</scope>
    <source>
        <strain evidence="2 3">SDM007</strain>
    </source>
</reference>
<evidence type="ECO:0000256" key="1">
    <source>
        <dbReference type="SAM" id="Phobius"/>
    </source>
</evidence>
<feature type="transmembrane region" description="Helical" evidence="1">
    <location>
        <begin position="40"/>
        <end position="58"/>
    </location>
</feature>
<protein>
    <submittedName>
        <fullName evidence="2">Uncharacterized protein</fullName>
    </submittedName>
</protein>
<gene>
    <name evidence="2" type="ORF">JTY93_15250</name>
</gene>
<proteinExistence type="predicted"/>
<feature type="transmembrane region" description="Helical" evidence="1">
    <location>
        <begin position="114"/>
        <end position="135"/>
    </location>
</feature>
<keyword evidence="1" id="KW-1133">Transmembrane helix</keyword>
<keyword evidence="3" id="KW-1185">Reference proteome</keyword>
<name>A0ABX7JQP5_9PSED</name>
<dbReference type="Proteomes" id="UP000663249">
    <property type="component" value="Chromosome"/>
</dbReference>
<dbReference type="RefSeq" id="WP_205518877.1">
    <property type="nucleotide sequence ID" value="NZ_CP070506.1"/>
</dbReference>
<evidence type="ECO:0000313" key="2">
    <source>
        <dbReference type="EMBL" id="QSB37696.1"/>
    </source>
</evidence>
<feature type="transmembrane region" description="Helical" evidence="1">
    <location>
        <begin position="70"/>
        <end position="94"/>
    </location>
</feature>
<evidence type="ECO:0000313" key="3">
    <source>
        <dbReference type="Proteomes" id="UP000663249"/>
    </source>
</evidence>
<keyword evidence="1" id="KW-0472">Membrane</keyword>
<keyword evidence="1" id="KW-0812">Transmembrane</keyword>
<organism evidence="2 3">
    <name type="scientific">Pseudomonas hygromyciniae</name>
    <dbReference type="NCBI Taxonomy" id="2812000"/>
    <lineage>
        <taxon>Bacteria</taxon>
        <taxon>Pseudomonadati</taxon>
        <taxon>Pseudomonadota</taxon>
        <taxon>Gammaproteobacteria</taxon>
        <taxon>Pseudomonadales</taxon>
        <taxon>Pseudomonadaceae</taxon>
        <taxon>Pseudomonas</taxon>
    </lineage>
</organism>